<organism evidence="1 2">
    <name type="scientific">Providencia rettgeri</name>
    <dbReference type="NCBI Taxonomy" id="587"/>
    <lineage>
        <taxon>Bacteria</taxon>
        <taxon>Pseudomonadati</taxon>
        <taxon>Pseudomonadota</taxon>
        <taxon>Gammaproteobacteria</taxon>
        <taxon>Enterobacterales</taxon>
        <taxon>Morganellaceae</taxon>
        <taxon>Providencia</taxon>
    </lineage>
</organism>
<name>A0A379FLG5_PRORE</name>
<accession>A0A379FLG5</accession>
<dbReference type="RefSeq" id="WP_115166523.1">
    <property type="nucleotide sequence ID" value="NZ_CP077317.1"/>
</dbReference>
<dbReference type="Proteomes" id="UP000254208">
    <property type="component" value="Unassembled WGS sequence"/>
</dbReference>
<dbReference type="GeneID" id="93671653"/>
<dbReference type="GO" id="GO:0003677">
    <property type="term" value="F:DNA binding"/>
    <property type="evidence" value="ECO:0007669"/>
    <property type="project" value="InterPro"/>
</dbReference>
<dbReference type="REBASE" id="409073">
    <property type="entry name" value="M.Pre11801ORF547P"/>
</dbReference>
<keyword evidence="1" id="KW-0808">Transferase</keyword>
<dbReference type="Pfam" id="PF05869">
    <property type="entry name" value="Dam"/>
    <property type="match status" value="1"/>
</dbReference>
<evidence type="ECO:0000313" key="2">
    <source>
        <dbReference type="Proteomes" id="UP000254208"/>
    </source>
</evidence>
<proteinExistence type="predicted"/>
<protein>
    <submittedName>
        <fullName evidence="1">Phage N-6-adenine-methyltransferase</fullName>
    </submittedName>
</protein>
<dbReference type="GO" id="GO:0009307">
    <property type="term" value="P:DNA restriction-modification system"/>
    <property type="evidence" value="ECO:0007669"/>
    <property type="project" value="InterPro"/>
</dbReference>
<sequence length="177" mass="19903">MAVYSSNTAPEDKDCWQTPQWLFEALTLEFGFWLDAAANEQNALCPYFLTIEQNALQSDWVSRGAIWCNPPYSKIKPWIAKAAEQCTKQNQPIVMLLPADKSTSWYSLALKSVDEVRTIIDGRINFVDPNTGKEKKGNSKGSILLIWRPFVEPKAIGTHVSKNRLMEIGKAILGEVV</sequence>
<dbReference type="EMBL" id="UGTZ01000001">
    <property type="protein sequence ID" value="SUC29644.1"/>
    <property type="molecule type" value="Genomic_DNA"/>
</dbReference>
<dbReference type="GO" id="GO:0032259">
    <property type="term" value="P:methylation"/>
    <property type="evidence" value="ECO:0007669"/>
    <property type="project" value="UniProtKB-KW"/>
</dbReference>
<dbReference type="InterPro" id="IPR008593">
    <property type="entry name" value="Dam_MeTrfase"/>
</dbReference>
<dbReference type="AlphaFoldDB" id="A0A379FLG5"/>
<keyword evidence="1" id="KW-0489">Methyltransferase</keyword>
<gene>
    <name evidence="1" type="ORF">NCTC11801_00547</name>
</gene>
<evidence type="ECO:0000313" key="1">
    <source>
        <dbReference type="EMBL" id="SUC29644.1"/>
    </source>
</evidence>
<dbReference type="GO" id="GO:0009007">
    <property type="term" value="F:site-specific DNA-methyltransferase (adenine-specific) activity"/>
    <property type="evidence" value="ECO:0007669"/>
    <property type="project" value="InterPro"/>
</dbReference>
<reference evidence="1 2" key="1">
    <citation type="submission" date="2018-06" db="EMBL/GenBank/DDBJ databases">
        <authorList>
            <consortium name="Pathogen Informatics"/>
            <person name="Doyle S."/>
        </authorList>
    </citation>
    <scope>NUCLEOTIDE SEQUENCE [LARGE SCALE GENOMIC DNA]</scope>
    <source>
        <strain evidence="1 2">NCTC11801</strain>
    </source>
</reference>
<dbReference type="NCBIfam" id="TIGR01712">
    <property type="entry name" value="phage_N6A_met"/>
    <property type="match status" value="1"/>
</dbReference>